<name>A0A075VWM9_CAPAN</name>
<protein>
    <submittedName>
        <fullName evidence="3">Uncharacterized protein</fullName>
    </submittedName>
</protein>
<evidence type="ECO:0000256" key="1">
    <source>
        <dbReference type="SAM" id="Phobius"/>
    </source>
</evidence>
<dbReference type="KEGG" id="cann:19989130"/>
<dbReference type="Gramene" id="PHT78701">
    <property type="protein sequence ID" value="PHT78701"/>
    <property type="gene ID" value="T459_16753"/>
</dbReference>
<feature type="transmembrane region" description="Helical" evidence="1">
    <location>
        <begin position="34"/>
        <end position="53"/>
    </location>
</feature>
<keyword evidence="1" id="KW-0472">Membrane</keyword>
<geneLocation type="mitochondrion" evidence="3"/>
<keyword evidence="1" id="KW-1133">Transmembrane helix</keyword>
<accession>A0A1U8QDN6</accession>
<proteinExistence type="predicted"/>
<dbReference type="AlphaFoldDB" id="A0A075VWM9"/>
<reference evidence="3" key="3">
    <citation type="submission" date="2014-05" db="EMBL/GenBank/DDBJ databases">
        <title>Capsicum annuum strain Jeju mitochondrial DNA, complete genome.</title>
        <authorList>
            <person name="Jo Y.D."/>
            <person name="Choi Y."/>
            <person name="Kim D.-H."/>
            <person name="Kim B.-D."/>
            <person name="Kang B.-C."/>
        </authorList>
    </citation>
    <scope>NUCLEOTIDE SEQUENCE</scope>
</reference>
<dbReference type="Proteomes" id="UP000222542">
    <property type="component" value="Unassembled WGS sequence"/>
</dbReference>
<accession>A0A075VWM9</accession>
<gene>
    <name evidence="3" type="primary">orf279</name>
    <name evidence="4" type="ORF">T459_16753</name>
</gene>
<keyword evidence="5" id="KW-1185">Reference proteome</keyword>
<dbReference type="EMBL" id="KJ865409">
    <property type="protein sequence ID" value="AIG89833.1"/>
    <property type="molecule type" value="Genomic_DNA"/>
</dbReference>
<reference evidence="4 5" key="4">
    <citation type="journal article" date="2017" name="Genome Biol.">
        <title>New reference genome sequences of hot pepper reveal the massive evolution of plant disease-resistance genes by retroduplication.</title>
        <authorList>
            <person name="Kim S."/>
            <person name="Park J."/>
            <person name="Yeom S.I."/>
            <person name="Kim Y.M."/>
            <person name="Seo E."/>
            <person name="Kim K.T."/>
            <person name="Kim M.S."/>
            <person name="Lee J.M."/>
            <person name="Cheong K."/>
            <person name="Shin H.S."/>
            <person name="Kim S.B."/>
            <person name="Han K."/>
            <person name="Lee J."/>
            <person name="Park M."/>
            <person name="Lee H.A."/>
            <person name="Lee H.Y."/>
            <person name="Lee Y."/>
            <person name="Oh S."/>
            <person name="Lee J.H."/>
            <person name="Choi E."/>
            <person name="Choi E."/>
            <person name="Lee S.E."/>
            <person name="Jeon J."/>
            <person name="Kim H."/>
            <person name="Choi G."/>
            <person name="Song H."/>
            <person name="Lee J."/>
            <person name="Lee S.C."/>
            <person name="Kwon J.K."/>
            <person name="Lee H.Y."/>
            <person name="Koo N."/>
            <person name="Hong Y."/>
            <person name="Kim R.W."/>
            <person name="Kang W.H."/>
            <person name="Huh J.H."/>
            <person name="Kang B.C."/>
            <person name="Yang T.J."/>
            <person name="Lee Y.H."/>
            <person name="Bennetzen J.L."/>
            <person name="Choi D."/>
        </authorList>
    </citation>
    <scope>NUCLEOTIDE SEQUENCE [LARGE SCALE GENOMIC DNA]</scope>
    <source>
        <strain evidence="5">cv. CM334</strain>
    </source>
</reference>
<feature type="transmembrane region" description="Helical" evidence="1">
    <location>
        <begin position="59"/>
        <end position="78"/>
    </location>
</feature>
<dbReference type="GeneID" id="19989130"/>
<dbReference type="OrthoDB" id="1938839at2759"/>
<sequence>MNNLFFKSALSLITIFLGHFSVRVMPILRTGKCIMLFLLVILGLILIWRSFGFHSKGKYRFINPILIFFFFYLFLFFLKNSLLSHLGILGSHLLSGICVLSVGGSLPLPGPSNPSSSEDSSDLQVLSEPWPVTHNVGYESSLRNRIFRLENSNSPFLLSKERGEYWAEVKKELYNCPSQREYNRLLEFENRDLQIRELRHSCYCQFQRLFTDHPALAENADSNPQEALLYFFNEKGHELDQEGGTPLVKDRRELRFLDQLLHDLRKNGINSVYFNIPFG</sequence>
<dbReference type="EMBL" id="KJ865410">
    <property type="protein sequence ID" value="AIG90145.1"/>
    <property type="molecule type" value="Genomic_DNA"/>
</dbReference>
<keyword evidence="3" id="KW-0496">Mitochondrion</keyword>
<dbReference type="RefSeq" id="YP_009049787.1">
    <property type="nucleotide sequence ID" value="NC_024624.1"/>
</dbReference>
<evidence type="ECO:0000313" key="3">
    <source>
        <dbReference type="EMBL" id="AIG90145.1"/>
    </source>
</evidence>
<evidence type="ECO:0000313" key="4">
    <source>
        <dbReference type="EMBL" id="PHT78701.1"/>
    </source>
</evidence>
<reference evidence="2" key="1">
    <citation type="journal article" date="2014" name="BMC Genomics">
        <title>Extensive structural variations between mitochondrial genomes of CMS and normal peppers (Capsicum annuum L.) revealed by complete nucleotide sequencing.</title>
        <authorList>
            <person name="Jo Y.D."/>
            <person name="Choi Y."/>
            <person name="Kim D.H."/>
            <person name="Kim B.D."/>
            <person name="Kang B.C."/>
        </authorList>
    </citation>
    <scope>NUCLEOTIDE SEQUENCE</scope>
</reference>
<reference evidence="4" key="2">
    <citation type="journal article" date="2014" name="Nat. Genet.">
        <title>Genome sequence of the hot pepper provides insights into the evolution of pungency in Capsicum species.</title>
        <authorList>
            <person name="Kim S."/>
            <person name="Park M."/>
            <person name="Yeom S.I."/>
            <person name="Kim Y.M."/>
            <person name="Lee J.M."/>
            <person name="Lee H.A."/>
            <person name="Seo E."/>
            <person name="Choi J."/>
            <person name="Cheong K."/>
            <person name="Kim K.T."/>
            <person name="Jung K."/>
            <person name="Lee G.W."/>
            <person name="Oh S.K."/>
            <person name="Bae C."/>
            <person name="Kim S.B."/>
            <person name="Lee H.Y."/>
            <person name="Kim S.Y."/>
            <person name="Kim M.S."/>
            <person name="Kang B.C."/>
            <person name="Jo Y.D."/>
            <person name="Yang H.B."/>
            <person name="Jeong H.J."/>
            <person name="Kang W.H."/>
            <person name="Kwon J.K."/>
            <person name="Shin C."/>
            <person name="Lim J.Y."/>
            <person name="Park J.H."/>
            <person name="Huh J.H."/>
            <person name="Kim J.S."/>
            <person name="Kim B.D."/>
            <person name="Cohen O."/>
            <person name="Paran I."/>
            <person name="Suh M.C."/>
            <person name="Lee S.B."/>
            <person name="Kim Y.K."/>
            <person name="Shin Y."/>
            <person name="Noh S.J."/>
            <person name="Park J."/>
            <person name="Seo Y.S."/>
            <person name="Kwon S.Y."/>
            <person name="Kim H.A."/>
            <person name="Park J.M."/>
            <person name="Kim H.J."/>
            <person name="Choi S.B."/>
            <person name="Bosland P.W."/>
            <person name="Reeves G."/>
            <person name="Jo S.H."/>
            <person name="Lee B.W."/>
            <person name="Cho H.T."/>
            <person name="Choi H.S."/>
            <person name="Lee M.S."/>
            <person name="Yu Y."/>
            <person name="Do Choi Y."/>
            <person name="Park B.S."/>
            <person name="van Deynze A."/>
            <person name="Ashrafi H."/>
            <person name="Hill T."/>
            <person name="Kim W.T."/>
            <person name="Pai H.S."/>
            <person name="Ahn H.K."/>
            <person name="Yeam I."/>
            <person name="Giovannoni J.J."/>
            <person name="Rose J.K."/>
            <person name="Sorensen I."/>
            <person name="Lee S.J."/>
            <person name="Kim R.W."/>
            <person name="Choi I.Y."/>
            <person name="Choi B.S."/>
            <person name="Lim J.S."/>
            <person name="Lee Y.H."/>
            <person name="Choi D."/>
        </authorList>
    </citation>
    <scope>NUCLEOTIDE SEQUENCE [LARGE SCALE GENOMIC DNA]</scope>
</reference>
<evidence type="ECO:0000313" key="5">
    <source>
        <dbReference type="Proteomes" id="UP000222542"/>
    </source>
</evidence>
<organism evidence="3">
    <name type="scientific">Capsicum annuum</name>
    <name type="common">Capsicum pepper</name>
    <dbReference type="NCBI Taxonomy" id="4072"/>
    <lineage>
        <taxon>Eukaryota</taxon>
        <taxon>Viridiplantae</taxon>
        <taxon>Streptophyta</taxon>
        <taxon>Embryophyta</taxon>
        <taxon>Tracheophyta</taxon>
        <taxon>Spermatophyta</taxon>
        <taxon>Magnoliopsida</taxon>
        <taxon>eudicotyledons</taxon>
        <taxon>Gunneridae</taxon>
        <taxon>Pentapetalae</taxon>
        <taxon>asterids</taxon>
        <taxon>lamiids</taxon>
        <taxon>Solanales</taxon>
        <taxon>Solanaceae</taxon>
        <taxon>Solanoideae</taxon>
        <taxon>Capsiceae</taxon>
        <taxon>Capsicum</taxon>
    </lineage>
</organism>
<keyword evidence="1" id="KW-0812">Transmembrane</keyword>
<evidence type="ECO:0000313" key="2">
    <source>
        <dbReference type="EMBL" id="AIG89833.1"/>
    </source>
</evidence>
<dbReference type="STRING" id="4072.A0A075VWM9"/>
<dbReference type="EMBL" id="AYRZ02000006">
    <property type="protein sequence ID" value="PHT78701.1"/>
    <property type="molecule type" value="Genomic_DNA"/>
</dbReference>